<keyword evidence="3" id="KW-1185">Reference proteome</keyword>
<evidence type="ECO:0000313" key="2">
    <source>
        <dbReference type="EnsemblPlants" id="AET00079"/>
    </source>
</evidence>
<dbReference type="InterPro" id="IPR053198">
    <property type="entry name" value="Gynoecium_Dev_Regulator"/>
</dbReference>
<dbReference type="Proteomes" id="UP000002051">
    <property type="component" value="Chromosome 5"/>
</dbReference>
<dbReference type="OMA" id="NFFDLMA"/>
<protein>
    <submittedName>
        <fullName evidence="1">Octicosapeptide/phox/Bem1p (PB1) domain protein</fullName>
    </submittedName>
</protein>
<accession>G7K314</accession>
<dbReference type="STRING" id="3880.G7K314"/>
<dbReference type="PaxDb" id="3880-AET00079"/>
<dbReference type="PANTHER" id="PTHR31066:SF85">
    <property type="entry name" value="OS02G0809100 PROTEIN"/>
    <property type="match status" value="1"/>
</dbReference>
<dbReference type="EMBL" id="CM001221">
    <property type="protein sequence ID" value="AET00079.1"/>
    <property type="molecule type" value="Genomic_DNA"/>
</dbReference>
<proteinExistence type="predicted"/>
<organism evidence="1 3">
    <name type="scientific">Medicago truncatula</name>
    <name type="common">Barrel medic</name>
    <name type="synonym">Medicago tribuloides</name>
    <dbReference type="NCBI Taxonomy" id="3880"/>
    <lineage>
        <taxon>Eukaryota</taxon>
        <taxon>Viridiplantae</taxon>
        <taxon>Streptophyta</taxon>
        <taxon>Embryophyta</taxon>
        <taxon>Tracheophyta</taxon>
        <taxon>Spermatophyta</taxon>
        <taxon>Magnoliopsida</taxon>
        <taxon>eudicotyledons</taxon>
        <taxon>Gunneridae</taxon>
        <taxon>Pentapetalae</taxon>
        <taxon>rosids</taxon>
        <taxon>fabids</taxon>
        <taxon>Fabales</taxon>
        <taxon>Fabaceae</taxon>
        <taxon>Papilionoideae</taxon>
        <taxon>50 kb inversion clade</taxon>
        <taxon>NPAAA clade</taxon>
        <taxon>Hologalegina</taxon>
        <taxon>IRL clade</taxon>
        <taxon>Trifolieae</taxon>
        <taxon>Medicago</taxon>
    </lineage>
</organism>
<evidence type="ECO:0000313" key="3">
    <source>
        <dbReference type="Proteomes" id="UP000002051"/>
    </source>
</evidence>
<dbReference type="SUPFAM" id="SSF54277">
    <property type="entry name" value="CAD &amp; PB1 domains"/>
    <property type="match status" value="1"/>
</dbReference>
<gene>
    <name evidence="1" type="ordered locus">MTR_5g088100</name>
</gene>
<dbReference type="HOGENOM" id="CLU_2430438_0_0_1"/>
<dbReference type="EnsemblPlants" id="AET00079">
    <property type="protein sequence ID" value="AET00079"/>
    <property type="gene ID" value="MTR_5g088100"/>
</dbReference>
<reference evidence="1 3" key="2">
    <citation type="journal article" date="2014" name="BMC Genomics">
        <title>An improved genome release (version Mt4.0) for the model legume Medicago truncatula.</title>
        <authorList>
            <person name="Tang H."/>
            <person name="Krishnakumar V."/>
            <person name="Bidwell S."/>
            <person name="Rosen B."/>
            <person name="Chan A."/>
            <person name="Zhou S."/>
            <person name="Gentzbittel L."/>
            <person name="Childs K.L."/>
            <person name="Yandell M."/>
            <person name="Gundlach H."/>
            <person name="Mayer K.F."/>
            <person name="Schwartz D.C."/>
            <person name="Town C.D."/>
        </authorList>
    </citation>
    <scope>GENOME REANNOTATION</scope>
    <source>
        <strain evidence="2 3">cv. Jemalong A17</strain>
    </source>
</reference>
<reference evidence="2" key="3">
    <citation type="submission" date="2015-04" db="UniProtKB">
        <authorList>
            <consortium name="EnsemblPlants"/>
        </authorList>
    </citation>
    <scope>IDENTIFICATION</scope>
    <source>
        <strain evidence="2">cv. Jemalong A17</strain>
    </source>
</reference>
<reference evidence="1 3" key="1">
    <citation type="journal article" date="2011" name="Nature">
        <title>The Medicago genome provides insight into the evolution of rhizobial symbioses.</title>
        <authorList>
            <person name="Young N.D."/>
            <person name="Debelle F."/>
            <person name="Oldroyd G.E."/>
            <person name="Geurts R."/>
            <person name="Cannon S.B."/>
            <person name="Udvardi M.K."/>
            <person name="Benedito V.A."/>
            <person name="Mayer K.F."/>
            <person name="Gouzy J."/>
            <person name="Schoof H."/>
            <person name="Van de Peer Y."/>
            <person name="Proost S."/>
            <person name="Cook D.R."/>
            <person name="Meyers B.C."/>
            <person name="Spannagl M."/>
            <person name="Cheung F."/>
            <person name="De Mita S."/>
            <person name="Krishnakumar V."/>
            <person name="Gundlach H."/>
            <person name="Zhou S."/>
            <person name="Mudge J."/>
            <person name="Bharti A.K."/>
            <person name="Murray J.D."/>
            <person name="Naoumkina M.A."/>
            <person name="Rosen B."/>
            <person name="Silverstein K.A."/>
            <person name="Tang H."/>
            <person name="Rombauts S."/>
            <person name="Zhao P.X."/>
            <person name="Zhou P."/>
            <person name="Barbe V."/>
            <person name="Bardou P."/>
            <person name="Bechner M."/>
            <person name="Bellec A."/>
            <person name="Berger A."/>
            <person name="Berges H."/>
            <person name="Bidwell S."/>
            <person name="Bisseling T."/>
            <person name="Choisne N."/>
            <person name="Couloux A."/>
            <person name="Denny R."/>
            <person name="Deshpande S."/>
            <person name="Dai X."/>
            <person name="Doyle J.J."/>
            <person name="Dudez A.M."/>
            <person name="Farmer A.D."/>
            <person name="Fouteau S."/>
            <person name="Franken C."/>
            <person name="Gibelin C."/>
            <person name="Gish J."/>
            <person name="Goldstein S."/>
            <person name="Gonzalez A.J."/>
            <person name="Green P.J."/>
            <person name="Hallab A."/>
            <person name="Hartog M."/>
            <person name="Hua A."/>
            <person name="Humphray S.J."/>
            <person name="Jeong D.H."/>
            <person name="Jing Y."/>
            <person name="Jocker A."/>
            <person name="Kenton S.M."/>
            <person name="Kim D.J."/>
            <person name="Klee K."/>
            <person name="Lai H."/>
            <person name="Lang C."/>
            <person name="Lin S."/>
            <person name="Macmil S.L."/>
            <person name="Magdelenat G."/>
            <person name="Matthews L."/>
            <person name="McCorrison J."/>
            <person name="Monaghan E.L."/>
            <person name="Mun J.H."/>
            <person name="Najar F.Z."/>
            <person name="Nicholson C."/>
            <person name="Noirot C."/>
            <person name="O'Bleness M."/>
            <person name="Paule C.R."/>
            <person name="Poulain J."/>
            <person name="Prion F."/>
            <person name="Qin B."/>
            <person name="Qu C."/>
            <person name="Retzel E.F."/>
            <person name="Riddle C."/>
            <person name="Sallet E."/>
            <person name="Samain S."/>
            <person name="Samson N."/>
            <person name="Sanders I."/>
            <person name="Saurat O."/>
            <person name="Scarpelli C."/>
            <person name="Schiex T."/>
            <person name="Segurens B."/>
            <person name="Severin A.J."/>
            <person name="Sherrier D.J."/>
            <person name="Shi R."/>
            <person name="Sims S."/>
            <person name="Singer S.R."/>
            <person name="Sinharoy S."/>
            <person name="Sterck L."/>
            <person name="Viollet A."/>
            <person name="Wang B.B."/>
            <person name="Wang K."/>
            <person name="Wang M."/>
            <person name="Wang X."/>
            <person name="Warfsmann J."/>
            <person name="Weissenbach J."/>
            <person name="White D.D."/>
            <person name="White J.D."/>
            <person name="Wiley G.B."/>
            <person name="Wincker P."/>
            <person name="Xing Y."/>
            <person name="Yang L."/>
            <person name="Yao Z."/>
            <person name="Ying F."/>
            <person name="Zhai J."/>
            <person name="Zhou L."/>
            <person name="Zuber A."/>
            <person name="Denarie J."/>
            <person name="Dixon R.A."/>
            <person name="May G.D."/>
            <person name="Schwartz D.C."/>
            <person name="Rogers J."/>
            <person name="Quetier F."/>
            <person name="Town C.D."/>
            <person name="Roe B.A."/>
        </authorList>
    </citation>
    <scope>NUCLEOTIDE SEQUENCE [LARGE SCALE GENOMIC DNA]</scope>
    <source>
        <strain evidence="1">A17</strain>
        <strain evidence="2 3">cv. Jemalong A17</strain>
    </source>
</reference>
<name>G7K314_MEDTR</name>
<sequence>MERVKLMITYGGKIQPRLTALHDHRRYSYIGGDNKIIIVDRNINFFDLMAKLSTFMFSDVCFKYQLLGEDFDTFSLFSTHNTNLQLEELTV</sequence>
<dbReference type="PANTHER" id="PTHR31066">
    <property type="entry name" value="OS05G0427100 PROTEIN-RELATED"/>
    <property type="match status" value="1"/>
</dbReference>
<evidence type="ECO:0000313" key="1">
    <source>
        <dbReference type="EMBL" id="AET00079.1"/>
    </source>
</evidence>
<dbReference type="AlphaFoldDB" id="G7K314"/>